<accession>A0A8C0XRD7</accession>
<proteinExistence type="predicted"/>
<protein>
    <submittedName>
        <fullName evidence="1">Uncharacterized protein</fullName>
    </submittedName>
</protein>
<dbReference type="AlphaFoldDB" id="A0A8C0XRD7"/>
<name>A0A8C0XRD7_CASCN</name>
<organism evidence="1">
    <name type="scientific">Castor canadensis</name>
    <name type="common">American beaver</name>
    <dbReference type="NCBI Taxonomy" id="51338"/>
    <lineage>
        <taxon>Eukaryota</taxon>
        <taxon>Metazoa</taxon>
        <taxon>Chordata</taxon>
        <taxon>Craniata</taxon>
        <taxon>Vertebrata</taxon>
        <taxon>Euteleostomi</taxon>
        <taxon>Mammalia</taxon>
        <taxon>Eutheria</taxon>
        <taxon>Euarchontoglires</taxon>
        <taxon>Glires</taxon>
        <taxon>Rodentia</taxon>
        <taxon>Castorimorpha</taxon>
        <taxon>Castoridae</taxon>
        <taxon>Castor</taxon>
    </lineage>
</organism>
<dbReference type="Ensembl" id="ENSCCNT00000040364.1">
    <property type="protein sequence ID" value="ENSCCNP00000032132.1"/>
    <property type="gene ID" value="ENSCCNG00000030517.1"/>
</dbReference>
<reference evidence="1" key="1">
    <citation type="submission" date="2023-09" db="UniProtKB">
        <authorList>
            <consortium name="Ensembl"/>
        </authorList>
    </citation>
    <scope>IDENTIFICATION</scope>
</reference>
<evidence type="ECO:0000313" key="1">
    <source>
        <dbReference type="Ensembl" id="ENSCCNP00000032132.1"/>
    </source>
</evidence>
<sequence length="127" mass="13796">MTLGAVHDSPTTAQRVPLQVPGEWAIWNIGQKLREQIVIIGEYRLAGQSKILRGTPNCLPIWPDTHPPSVTLCLAGMGAPGGTCRPTLCVPKFAALPCFFANGLTPGCLLRAHRKPCLIPLPQPWPW</sequence>